<keyword evidence="4 8" id="KW-1003">Cell membrane</keyword>
<reference evidence="10" key="1">
    <citation type="submission" date="2017-09" db="EMBL/GenBank/DDBJ databases">
        <title>FDA dAtabase for Regulatory Grade micrObial Sequences (FDA-ARGOS): Supporting development and validation of Infectious Disease Dx tests.</title>
        <authorList>
            <person name="Minogue T."/>
            <person name="Wolcott M."/>
            <person name="Wasieloski L."/>
            <person name="Aguilar W."/>
            <person name="Moore D."/>
            <person name="Tallon L."/>
            <person name="Sadzewicz L."/>
            <person name="Ott S."/>
            <person name="Zhao X."/>
            <person name="Nagaraj S."/>
            <person name="Vavikolanu K."/>
            <person name="Aluvathingal J."/>
            <person name="Nadendla S."/>
            <person name="Sichtig H."/>
        </authorList>
    </citation>
    <scope>NUCLEOTIDE SEQUENCE [LARGE SCALE GENOMIC DNA]</scope>
    <source>
        <strain evidence="10">FDAARGOS_369</strain>
    </source>
</reference>
<accession>A0A291DDM7</accession>
<dbReference type="PANTHER" id="PTHR30269:SF0">
    <property type="entry name" value="MEMBRANE TRANSPORTER PROTEIN YFCA-RELATED"/>
    <property type="match status" value="1"/>
</dbReference>
<evidence type="ECO:0000313" key="9">
    <source>
        <dbReference type="EMBL" id="ATF62524.1"/>
    </source>
</evidence>
<keyword evidence="7 8" id="KW-0472">Membrane</keyword>
<organism evidence="9 10">
    <name type="scientific">Rothia mucilaginosa</name>
    <dbReference type="NCBI Taxonomy" id="43675"/>
    <lineage>
        <taxon>Bacteria</taxon>
        <taxon>Bacillati</taxon>
        <taxon>Actinomycetota</taxon>
        <taxon>Actinomycetes</taxon>
        <taxon>Micrococcales</taxon>
        <taxon>Micrococcaceae</taxon>
        <taxon>Rothia</taxon>
    </lineage>
</organism>
<keyword evidence="5 8" id="KW-0812">Transmembrane</keyword>
<protein>
    <recommendedName>
        <fullName evidence="8">Probable membrane transporter protein</fullName>
    </recommendedName>
</protein>
<name>A0A291DDM7_9MICC</name>
<comment type="subcellular location">
    <subcellularLocation>
        <location evidence="1 8">Cell membrane</location>
        <topology evidence="1 8">Multi-pass membrane protein</topology>
    </subcellularLocation>
</comment>
<dbReference type="Pfam" id="PF01925">
    <property type="entry name" value="TauE"/>
    <property type="match status" value="1"/>
</dbReference>
<gene>
    <name evidence="9" type="ORF">CO690_02065</name>
</gene>
<evidence type="ECO:0000256" key="8">
    <source>
        <dbReference type="RuleBase" id="RU363041"/>
    </source>
</evidence>
<dbReference type="InterPro" id="IPR052017">
    <property type="entry name" value="TSUP"/>
</dbReference>
<dbReference type="GO" id="GO:0005886">
    <property type="term" value="C:plasma membrane"/>
    <property type="evidence" value="ECO:0007669"/>
    <property type="project" value="UniProtKB-SubCell"/>
</dbReference>
<keyword evidence="6 8" id="KW-1133">Transmembrane helix</keyword>
<proteinExistence type="inferred from homology"/>
<evidence type="ECO:0000256" key="5">
    <source>
        <dbReference type="ARBA" id="ARBA00022692"/>
    </source>
</evidence>
<dbReference type="PANTHER" id="PTHR30269">
    <property type="entry name" value="TRANSMEMBRANE PROTEIN YFCA"/>
    <property type="match status" value="1"/>
</dbReference>
<dbReference type="Proteomes" id="UP000218628">
    <property type="component" value="Chromosome"/>
</dbReference>
<feature type="transmembrane region" description="Helical" evidence="8">
    <location>
        <begin position="113"/>
        <end position="131"/>
    </location>
</feature>
<feature type="transmembrane region" description="Helical" evidence="8">
    <location>
        <begin position="152"/>
        <end position="184"/>
    </location>
</feature>
<sequence>MIPRGFVVLDLLSVTPELFIVLLLAAFCAGCIDSVVGGGGMIQLPALLMAPGFSPVAALSTNKVASSMGTLTSASTYIRSLKIPWKILLPVAFLAFCASAAGAYCATILPAHIFRPAIVVVLAAILVFSVLQPRIPRGRPRTLTTSSFLVRGFALGLILGGYDGILGAGTGAMMLVALQIAMGYDMLHATAAAKVLNTATNLGALLYFIPLGSIHWLLGIAMGCANMAGSWVGARTAIHLGERFIRRVLVIVMTLMLLRLSAQILGWV</sequence>
<feature type="transmembrane region" description="Helical" evidence="8">
    <location>
        <begin position="248"/>
        <end position="267"/>
    </location>
</feature>
<evidence type="ECO:0000256" key="7">
    <source>
        <dbReference type="ARBA" id="ARBA00023136"/>
    </source>
</evidence>
<feature type="transmembrane region" description="Helical" evidence="8">
    <location>
        <begin position="87"/>
        <end position="107"/>
    </location>
</feature>
<evidence type="ECO:0000313" key="10">
    <source>
        <dbReference type="Proteomes" id="UP000218628"/>
    </source>
</evidence>
<comment type="similarity">
    <text evidence="2 8">Belongs to the 4-toluene sulfonate uptake permease (TSUP) (TC 2.A.102) family.</text>
</comment>
<feature type="transmembrane region" description="Helical" evidence="8">
    <location>
        <begin position="204"/>
        <end position="228"/>
    </location>
</feature>
<dbReference type="AlphaFoldDB" id="A0A291DDM7"/>
<evidence type="ECO:0000256" key="1">
    <source>
        <dbReference type="ARBA" id="ARBA00004651"/>
    </source>
</evidence>
<evidence type="ECO:0000256" key="4">
    <source>
        <dbReference type="ARBA" id="ARBA00022475"/>
    </source>
</evidence>
<keyword evidence="3" id="KW-0813">Transport</keyword>
<evidence type="ECO:0000256" key="2">
    <source>
        <dbReference type="ARBA" id="ARBA00009142"/>
    </source>
</evidence>
<evidence type="ECO:0000256" key="3">
    <source>
        <dbReference type="ARBA" id="ARBA00022448"/>
    </source>
</evidence>
<evidence type="ECO:0000256" key="6">
    <source>
        <dbReference type="ARBA" id="ARBA00022989"/>
    </source>
</evidence>
<dbReference type="EMBL" id="CP023510">
    <property type="protein sequence ID" value="ATF62524.1"/>
    <property type="molecule type" value="Genomic_DNA"/>
</dbReference>
<dbReference type="InterPro" id="IPR002781">
    <property type="entry name" value="TM_pro_TauE-like"/>
</dbReference>